<comment type="caution">
    <text evidence="3">The sequence shown here is derived from an EMBL/GenBank/DDBJ whole genome shotgun (WGS) entry which is preliminary data.</text>
</comment>
<dbReference type="PROSITE" id="PS50994">
    <property type="entry name" value="INTEGRASE"/>
    <property type="match status" value="1"/>
</dbReference>
<dbReference type="Pfam" id="PF13276">
    <property type="entry name" value="HTH_21"/>
    <property type="match status" value="1"/>
</dbReference>
<dbReference type="SUPFAM" id="SSF53098">
    <property type="entry name" value="Ribonuclease H-like"/>
    <property type="match status" value="1"/>
</dbReference>
<keyword evidence="4" id="KW-1185">Reference proteome</keyword>
<dbReference type="PANTHER" id="PTHR46889">
    <property type="entry name" value="TRANSPOSASE INSF FOR INSERTION SEQUENCE IS3B-RELATED"/>
    <property type="match status" value="1"/>
</dbReference>
<dbReference type="Pfam" id="PF00665">
    <property type="entry name" value="rve"/>
    <property type="match status" value="1"/>
</dbReference>
<dbReference type="InterPro" id="IPR050900">
    <property type="entry name" value="Transposase_IS3/IS150/IS904"/>
</dbReference>
<dbReference type="InterPro" id="IPR025948">
    <property type="entry name" value="HTH-like_dom"/>
</dbReference>
<dbReference type="AlphaFoldDB" id="A0A926EG80"/>
<dbReference type="GO" id="GO:0015074">
    <property type="term" value="P:DNA integration"/>
    <property type="evidence" value="ECO:0007669"/>
    <property type="project" value="InterPro"/>
</dbReference>
<gene>
    <name evidence="3" type="ORF">H8718_05400</name>
</gene>
<dbReference type="InterPro" id="IPR036397">
    <property type="entry name" value="RNaseH_sf"/>
</dbReference>
<dbReference type="InterPro" id="IPR048020">
    <property type="entry name" value="Transpos_IS3"/>
</dbReference>
<evidence type="ECO:0000256" key="1">
    <source>
        <dbReference type="ARBA" id="ARBA00002286"/>
    </source>
</evidence>
<dbReference type="InterPro" id="IPR012337">
    <property type="entry name" value="RNaseH-like_sf"/>
</dbReference>
<dbReference type="PANTHER" id="PTHR46889:SF4">
    <property type="entry name" value="TRANSPOSASE INSO FOR INSERTION SEQUENCE ELEMENT IS911B-RELATED"/>
    <property type="match status" value="1"/>
</dbReference>
<protein>
    <submittedName>
        <fullName evidence="3">IS3 family transposase</fullName>
    </submittedName>
</protein>
<comment type="function">
    <text evidence="1">Involved in the transposition of the insertion sequence.</text>
</comment>
<dbReference type="GO" id="GO:0003676">
    <property type="term" value="F:nucleic acid binding"/>
    <property type="evidence" value="ECO:0007669"/>
    <property type="project" value="InterPro"/>
</dbReference>
<dbReference type="RefSeq" id="WP_330597588.1">
    <property type="nucleotide sequence ID" value="NZ_JACRSY010000007.1"/>
</dbReference>
<dbReference type="EMBL" id="JACRSY010000007">
    <property type="protein sequence ID" value="MBC8578969.1"/>
    <property type="molecule type" value="Genomic_DNA"/>
</dbReference>
<feature type="domain" description="Integrase catalytic" evidence="2">
    <location>
        <begin position="128"/>
        <end position="196"/>
    </location>
</feature>
<dbReference type="Proteomes" id="UP000655830">
    <property type="component" value="Unassembled WGS sequence"/>
</dbReference>
<dbReference type="NCBIfam" id="NF033516">
    <property type="entry name" value="transpos_IS3"/>
    <property type="match status" value="1"/>
</dbReference>
<dbReference type="Gene3D" id="3.30.420.10">
    <property type="entry name" value="Ribonuclease H-like superfamily/Ribonuclease H"/>
    <property type="match status" value="1"/>
</dbReference>
<accession>A0A926EG80</accession>
<name>A0A926EG80_9FIRM</name>
<evidence type="ECO:0000313" key="3">
    <source>
        <dbReference type="EMBL" id="MBC8578969.1"/>
    </source>
</evidence>
<evidence type="ECO:0000313" key="4">
    <source>
        <dbReference type="Proteomes" id="UP000655830"/>
    </source>
</evidence>
<organism evidence="3 4">
    <name type="scientific">Zhenhengia yiwuensis</name>
    <dbReference type="NCBI Taxonomy" id="2763666"/>
    <lineage>
        <taxon>Bacteria</taxon>
        <taxon>Bacillati</taxon>
        <taxon>Bacillota</taxon>
        <taxon>Clostridia</taxon>
        <taxon>Lachnospirales</taxon>
        <taxon>Lachnospiraceae</taxon>
        <taxon>Zhenhengia</taxon>
    </lineage>
</organism>
<feature type="non-terminal residue" evidence="3">
    <location>
        <position position="196"/>
    </location>
</feature>
<reference evidence="3" key="1">
    <citation type="submission" date="2020-08" db="EMBL/GenBank/DDBJ databases">
        <title>Genome public.</title>
        <authorList>
            <person name="Liu C."/>
            <person name="Sun Q."/>
        </authorList>
    </citation>
    <scope>NUCLEOTIDE SEQUENCE</scope>
    <source>
        <strain evidence="3">NSJ-12</strain>
    </source>
</reference>
<sequence length="196" mass="22612">MCKRPEVIYSFIKQHQHEFRVAKMCQVLGVSKSGYYEWLKRPVSNQKKAKAKLVAKIRRIHLQSRGIYGSPKITKVLDSEGIKVSQKTVSKIMKENNIKSKTVKKYKATTNSNHQLPVSPNLLNQNFRVDAPGKAWVADITYIWTSQGWLYLATVMDLYSRRILGWAMDKRMTKELVISALQRAIDRQPPKEGLIH</sequence>
<evidence type="ECO:0000259" key="2">
    <source>
        <dbReference type="PROSITE" id="PS50994"/>
    </source>
</evidence>
<dbReference type="InterPro" id="IPR001584">
    <property type="entry name" value="Integrase_cat-core"/>
</dbReference>
<proteinExistence type="predicted"/>